<dbReference type="InterPro" id="IPR013766">
    <property type="entry name" value="Thioredoxin_domain"/>
</dbReference>
<reference evidence="6" key="1">
    <citation type="submission" date="2014-05" db="EMBL/GenBank/DDBJ databases">
        <title>Key roles for freshwater Actinobacteria revealed by deep metagenomic sequencing.</title>
        <authorList>
            <person name="Ghai R."/>
            <person name="Mizuno C.M."/>
            <person name="Picazo A."/>
            <person name="Camacho A."/>
            <person name="Rodriguez-Valera F."/>
        </authorList>
    </citation>
    <scope>NUCLEOTIDE SEQUENCE</scope>
</reference>
<dbReference type="AlphaFoldDB" id="A0A094PQ33"/>
<feature type="domain" description="Thioredoxin" evidence="5">
    <location>
        <begin position="36"/>
        <end position="174"/>
    </location>
</feature>
<dbReference type="PANTHER" id="PTHR42852">
    <property type="entry name" value="THIOL:DISULFIDE INTERCHANGE PROTEIN DSBE"/>
    <property type="match status" value="1"/>
</dbReference>
<dbReference type="GO" id="GO:0017004">
    <property type="term" value="P:cytochrome complex assembly"/>
    <property type="evidence" value="ECO:0007669"/>
    <property type="project" value="UniProtKB-KW"/>
</dbReference>
<comment type="caution">
    <text evidence="6">The sequence shown here is derived from an EMBL/GenBank/DDBJ whole genome shotgun (WGS) entry which is preliminary data.</text>
</comment>
<dbReference type="PROSITE" id="PS51257">
    <property type="entry name" value="PROKAR_LIPOPROTEIN"/>
    <property type="match status" value="1"/>
</dbReference>
<protein>
    <recommendedName>
        <fullName evidence="5">Thioredoxin domain-containing protein</fullName>
    </recommendedName>
</protein>
<evidence type="ECO:0000256" key="2">
    <source>
        <dbReference type="ARBA" id="ARBA00022748"/>
    </source>
</evidence>
<dbReference type="PROSITE" id="PS51352">
    <property type="entry name" value="THIOREDOXIN_2"/>
    <property type="match status" value="1"/>
</dbReference>
<dbReference type="Gene3D" id="3.40.30.10">
    <property type="entry name" value="Glutaredoxin"/>
    <property type="match status" value="1"/>
</dbReference>
<organism evidence="6">
    <name type="scientific">freshwater metagenome</name>
    <dbReference type="NCBI Taxonomy" id="449393"/>
    <lineage>
        <taxon>unclassified sequences</taxon>
        <taxon>metagenomes</taxon>
        <taxon>ecological metagenomes</taxon>
    </lineage>
</organism>
<dbReference type="PANTHER" id="PTHR42852:SF6">
    <property type="entry name" value="THIOL:DISULFIDE INTERCHANGE PROTEIN DSBE"/>
    <property type="match status" value="1"/>
</dbReference>
<dbReference type="InterPro" id="IPR017937">
    <property type="entry name" value="Thioredoxin_CS"/>
</dbReference>
<dbReference type="InterPro" id="IPR050553">
    <property type="entry name" value="Thioredoxin_ResA/DsbE_sf"/>
</dbReference>
<dbReference type="CDD" id="cd02966">
    <property type="entry name" value="TlpA_like_family"/>
    <property type="match status" value="1"/>
</dbReference>
<name>A0A094PQ33_9ZZZZ</name>
<evidence type="ECO:0000259" key="5">
    <source>
        <dbReference type="PROSITE" id="PS51352"/>
    </source>
</evidence>
<accession>A0A094PQ33</accession>
<dbReference type="GO" id="GO:0016491">
    <property type="term" value="F:oxidoreductase activity"/>
    <property type="evidence" value="ECO:0007669"/>
    <property type="project" value="InterPro"/>
</dbReference>
<sequence>MKKSALIVASLLLAGCSQSTTALPNDGVVIDCSSIQSIETNAKAVALDCLDESSVVNVANIKGPTLVNVWGSWCGPCKDEMPIFVDFYAKHQDSVGLIGISVEEADIQDARDFVKEYGITWPNLNDADGSTRATLGMGVPITLFIDEKGEIVHRKIGVVTTIEELEDEARKYLGVDL</sequence>
<keyword evidence="2" id="KW-0201">Cytochrome c-type biogenesis</keyword>
<dbReference type="GO" id="GO:0030313">
    <property type="term" value="C:cell envelope"/>
    <property type="evidence" value="ECO:0007669"/>
    <property type="project" value="UniProtKB-SubCell"/>
</dbReference>
<proteinExistence type="predicted"/>
<evidence type="ECO:0000313" key="6">
    <source>
        <dbReference type="EMBL" id="KGA13845.1"/>
    </source>
</evidence>
<keyword evidence="3" id="KW-1015">Disulfide bond</keyword>
<comment type="subcellular location">
    <subcellularLocation>
        <location evidence="1">Cell envelope</location>
    </subcellularLocation>
</comment>
<dbReference type="PROSITE" id="PS00194">
    <property type="entry name" value="THIOREDOXIN_1"/>
    <property type="match status" value="1"/>
</dbReference>
<dbReference type="InterPro" id="IPR013740">
    <property type="entry name" value="Redoxin"/>
</dbReference>
<dbReference type="EMBL" id="JNSK01000151">
    <property type="protein sequence ID" value="KGA13845.1"/>
    <property type="molecule type" value="Genomic_DNA"/>
</dbReference>
<evidence type="ECO:0000256" key="4">
    <source>
        <dbReference type="ARBA" id="ARBA00023284"/>
    </source>
</evidence>
<dbReference type="InterPro" id="IPR036249">
    <property type="entry name" value="Thioredoxin-like_sf"/>
</dbReference>
<dbReference type="Pfam" id="PF08534">
    <property type="entry name" value="Redoxin"/>
    <property type="match status" value="1"/>
</dbReference>
<evidence type="ECO:0000256" key="1">
    <source>
        <dbReference type="ARBA" id="ARBA00004196"/>
    </source>
</evidence>
<dbReference type="SUPFAM" id="SSF52833">
    <property type="entry name" value="Thioredoxin-like"/>
    <property type="match status" value="1"/>
</dbReference>
<gene>
    <name evidence="6" type="ORF">GM50_21295</name>
</gene>
<keyword evidence="4" id="KW-0676">Redox-active center</keyword>
<evidence type="ECO:0000256" key="3">
    <source>
        <dbReference type="ARBA" id="ARBA00023157"/>
    </source>
</evidence>